<dbReference type="AlphaFoldDB" id="A0A0D8FWU6"/>
<dbReference type="GeneID" id="78372046"/>
<feature type="transmembrane region" description="Helical" evidence="1">
    <location>
        <begin position="99"/>
        <end position="118"/>
    </location>
</feature>
<keyword evidence="1" id="KW-1133">Transmembrane helix</keyword>
<dbReference type="EMBL" id="JXUW01000004">
    <property type="protein sequence ID" value="KJE77636.1"/>
    <property type="molecule type" value="Genomic_DNA"/>
</dbReference>
<feature type="transmembrane region" description="Helical" evidence="1">
    <location>
        <begin position="199"/>
        <end position="226"/>
    </location>
</feature>
<dbReference type="Pfam" id="PF07758">
    <property type="entry name" value="DUF1614"/>
    <property type="match status" value="1"/>
</dbReference>
<keyword evidence="1" id="KW-0812">Transmembrane</keyword>
<proteinExistence type="predicted"/>
<dbReference type="RefSeq" id="WP_035388672.1">
    <property type="nucleotide sequence ID" value="NZ_JQKF01000003.1"/>
</dbReference>
<evidence type="ECO:0000313" key="2">
    <source>
        <dbReference type="EMBL" id="KJE77636.1"/>
    </source>
</evidence>
<name>A0A0D8FWU6_9ACTN</name>
<evidence type="ECO:0000256" key="1">
    <source>
        <dbReference type="SAM" id="Phobius"/>
    </source>
</evidence>
<dbReference type="PATRIC" id="fig|1121877.4.peg.795"/>
<gene>
    <name evidence="2" type="ORF">FEAC_07470</name>
</gene>
<organism evidence="2 3">
    <name type="scientific">Ferrimicrobium acidiphilum DSM 19497</name>
    <dbReference type="NCBI Taxonomy" id="1121877"/>
    <lineage>
        <taxon>Bacteria</taxon>
        <taxon>Bacillati</taxon>
        <taxon>Actinomycetota</taxon>
        <taxon>Acidimicrobiia</taxon>
        <taxon>Acidimicrobiales</taxon>
        <taxon>Acidimicrobiaceae</taxon>
        <taxon>Ferrimicrobium</taxon>
    </lineage>
</organism>
<dbReference type="Proteomes" id="UP000032336">
    <property type="component" value="Unassembled WGS sequence"/>
</dbReference>
<feature type="transmembrane region" description="Helical" evidence="1">
    <location>
        <begin position="124"/>
        <end position="141"/>
    </location>
</feature>
<comment type="caution">
    <text evidence="2">The sequence shown here is derived from an EMBL/GenBank/DDBJ whole genome shotgun (WGS) entry which is preliminary data.</text>
</comment>
<reference evidence="2 3" key="1">
    <citation type="submission" date="2015-01" db="EMBL/GenBank/DDBJ databases">
        <title>Draft genome of the acidophilic iron oxidizer Ferrimicrobium acidiphilum strain T23.</title>
        <authorList>
            <person name="Poehlein A."/>
            <person name="Eisen S."/>
            <person name="Schloemann M."/>
            <person name="Johnson B.D."/>
            <person name="Daniel R."/>
            <person name="Muehling M."/>
        </authorList>
    </citation>
    <scope>NUCLEOTIDE SEQUENCE [LARGE SCALE GENOMIC DNA]</scope>
    <source>
        <strain evidence="2 3">T23</strain>
    </source>
</reference>
<dbReference type="InterPro" id="IPR011672">
    <property type="entry name" value="DUF1614"/>
</dbReference>
<accession>A0A0D8FWU6</accession>
<evidence type="ECO:0008006" key="4">
    <source>
        <dbReference type="Google" id="ProtNLM"/>
    </source>
</evidence>
<sequence length="228" mass="24257">MRRSFYWVFAWPFYLALTFLLAVFAVLLAFDLLGFAYRRIGIAPGWLLVTLAATIIGSFVNVPVARLHNAVEQPSERSISFLGIRYTIPTPLRPSETTIAVNVGGALIPAVLSIYLTIHDHLELVALIGVVIAAVVVRFLARPIRGVGIAVPIFLPALIAVILASLLTVHYLAALAYIIGVMGVLFGADLANLNKTRTLGAPIVSIGGAGTFDGIFLAGLLAVLLASI</sequence>
<feature type="transmembrane region" description="Helical" evidence="1">
    <location>
        <begin position="43"/>
        <end position="64"/>
    </location>
</feature>
<feature type="transmembrane region" description="Helical" evidence="1">
    <location>
        <begin position="153"/>
        <end position="179"/>
    </location>
</feature>
<keyword evidence="1" id="KW-0472">Membrane</keyword>
<keyword evidence="3" id="KW-1185">Reference proteome</keyword>
<protein>
    <recommendedName>
        <fullName evidence="4">DUF1614 domain-containing protein</fullName>
    </recommendedName>
</protein>
<dbReference type="eggNOG" id="COG4089">
    <property type="taxonomic scope" value="Bacteria"/>
</dbReference>
<evidence type="ECO:0000313" key="3">
    <source>
        <dbReference type="Proteomes" id="UP000032336"/>
    </source>
</evidence>
<feature type="transmembrane region" description="Helical" evidence="1">
    <location>
        <begin position="12"/>
        <end position="37"/>
    </location>
</feature>